<dbReference type="Gene3D" id="1.10.10.10">
    <property type="entry name" value="Winged helix-like DNA-binding domain superfamily/Winged helix DNA-binding domain"/>
    <property type="match status" value="1"/>
</dbReference>
<dbReference type="RefSeq" id="WP_068320775.1">
    <property type="nucleotide sequence ID" value="NZ_CP010835.1"/>
</dbReference>
<dbReference type="OrthoDB" id="132045at2157"/>
<dbReference type="Pfam" id="PF03008">
    <property type="entry name" value="DUF234"/>
    <property type="match status" value="1"/>
</dbReference>
<evidence type="ECO:0000259" key="2">
    <source>
        <dbReference type="Pfam" id="PF03008"/>
    </source>
</evidence>
<dbReference type="InterPro" id="IPR027417">
    <property type="entry name" value="P-loop_NTPase"/>
</dbReference>
<dbReference type="PANTHER" id="PTHR34704:SF1">
    <property type="entry name" value="ATPASE"/>
    <property type="match status" value="1"/>
</dbReference>
<dbReference type="SUPFAM" id="SSF46785">
    <property type="entry name" value="Winged helix' DNA-binding domain"/>
    <property type="match status" value="1"/>
</dbReference>
<dbReference type="AlphaFoldDB" id="A0A127B8E9"/>
<dbReference type="InterPro" id="IPR036390">
    <property type="entry name" value="WH_DNA-bd_sf"/>
</dbReference>
<name>A0A127B8E9_9EURY</name>
<accession>A0A127B8E9</accession>
<gene>
    <name evidence="3" type="ORF">TQ32_02750</name>
</gene>
<dbReference type="Proteomes" id="UP000070587">
    <property type="component" value="Chromosome"/>
</dbReference>
<sequence>MILMSRFVDREEELEFLRRRWSSQKPELIIIYGRRRIGKTYLLQKFLSEVGGVYLLAEESETVLEDFSERLAEYFDDSLLRENPLRSWGAFFTYLAGKSSKRLVVVIDEVQYIAKSQKDFLSVLQKYWDLHLSKTKIMLILCGSLISFMEGILSAKSPIYGRRTGIWKVDGMDFFDAWKFHKVDVETAVHIYSVFGGVPQYLADYNPKLSFWDNLRELLLSKGAKYYDEPKYLLKQELRDVSRYFSILRAIAMGYTRFGQIADKAKIDAKSLAKYLNVLNEMGYITEEKPVIGKGRTLYKINDNLFAFWFRFVYPLKSEIEMGLDVVEEIKAEFNDYLGQVFEKIAKQFLVRLNLMGELPFKFTRIGRWWHKGEEIDIVAINERERKALLVEVKWKDLNKKEARGILRDLRRKSELIEGEEWERFYGLVAKEIKGKEKLREDGWLVWDLKDFKELKGMSSYPKDSPH</sequence>
<feature type="domain" description="ATPase" evidence="1">
    <location>
        <begin position="7"/>
        <end position="203"/>
    </location>
</feature>
<dbReference type="Pfam" id="PF01637">
    <property type="entry name" value="ATPase_2"/>
    <property type="match status" value="1"/>
</dbReference>
<reference evidence="4" key="1">
    <citation type="submission" date="2015-02" db="EMBL/GenBank/DDBJ databases">
        <title>Pyrococcus kukulkanii sp. nov., a novel hyperthermophilic archaeon isolated from a deep-sea hydrothermal vent at the Guaymas Basin.</title>
        <authorList>
            <person name="Oger P.M."/>
            <person name="Callac N."/>
            <person name="Jebbar M."/>
            <person name="Godfroy A."/>
        </authorList>
    </citation>
    <scope>NUCLEOTIDE SEQUENCE [LARGE SCALE GENOMIC DNA]</scope>
    <source>
        <strain evidence="4">NCB100</strain>
    </source>
</reference>
<dbReference type="SUPFAM" id="SSF52540">
    <property type="entry name" value="P-loop containing nucleoside triphosphate hydrolases"/>
    <property type="match status" value="1"/>
</dbReference>
<dbReference type="InterPro" id="IPR011579">
    <property type="entry name" value="ATPase_dom"/>
</dbReference>
<dbReference type="InterPro" id="IPR036388">
    <property type="entry name" value="WH-like_DNA-bd_sf"/>
</dbReference>
<dbReference type="InterPro" id="IPR004256">
    <property type="entry name" value="DUF234"/>
</dbReference>
<evidence type="ECO:0000259" key="1">
    <source>
        <dbReference type="Pfam" id="PF01637"/>
    </source>
</evidence>
<dbReference type="GeneID" id="28490718"/>
<dbReference type="PATRIC" id="fig|1609559.3.peg.563"/>
<dbReference type="KEGG" id="pyc:TQ32_02750"/>
<dbReference type="PANTHER" id="PTHR34704">
    <property type="entry name" value="ATPASE"/>
    <property type="match status" value="1"/>
</dbReference>
<dbReference type="EMBL" id="CP010835">
    <property type="protein sequence ID" value="AMM53525.1"/>
    <property type="molecule type" value="Genomic_DNA"/>
</dbReference>
<evidence type="ECO:0000313" key="3">
    <source>
        <dbReference type="EMBL" id="AMM53525.1"/>
    </source>
</evidence>
<dbReference type="GO" id="GO:0005524">
    <property type="term" value="F:ATP binding"/>
    <property type="evidence" value="ECO:0007669"/>
    <property type="project" value="InterPro"/>
</dbReference>
<protein>
    <submittedName>
        <fullName evidence="3">ArsR family transcriptional regulator</fullName>
    </submittedName>
</protein>
<organism evidence="3 4">
    <name type="scientific">Pyrococcus kukulkanii</name>
    <dbReference type="NCBI Taxonomy" id="1609559"/>
    <lineage>
        <taxon>Archaea</taxon>
        <taxon>Methanobacteriati</taxon>
        <taxon>Methanobacteriota</taxon>
        <taxon>Thermococci</taxon>
        <taxon>Thermococcales</taxon>
        <taxon>Thermococcaceae</taxon>
        <taxon>Pyrococcus</taxon>
    </lineage>
</organism>
<feature type="domain" description="DUF234" evidence="2">
    <location>
        <begin position="309"/>
        <end position="406"/>
    </location>
</feature>
<evidence type="ECO:0000313" key="4">
    <source>
        <dbReference type="Proteomes" id="UP000070587"/>
    </source>
</evidence>
<dbReference type="SUPFAM" id="SSF52980">
    <property type="entry name" value="Restriction endonuclease-like"/>
    <property type="match status" value="1"/>
</dbReference>
<proteinExistence type="predicted"/>
<dbReference type="InterPro" id="IPR011335">
    <property type="entry name" value="Restrct_endonuc-II-like"/>
</dbReference>
<reference evidence="3 4" key="2">
    <citation type="journal article" date="2016" name="Int. J. Syst. Evol. Microbiol.">
        <title>Pyrococcus kukulkanii sp. nov., a hyperthermophilic, piezophilic archaeon isolated from a deep-sea hydrothermal vent.</title>
        <authorList>
            <person name="Callac N."/>
            <person name="Oger P."/>
            <person name="Lesongeur F."/>
            <person name="Rattray J.E."/>
            <person name="Vannier P."/>
            <person name="Michoud G."/>
            <person name="Beauverger M."/>
            <person name="Gayet N."/>
            <person name="Rouxel O."/>
            <person name="Jebbar M."/>
            <person name="Godfroy A."/>
        </authorList>
    </citation>
    <scope>NUCLEOTIDE SEQUENCE [LARGE SCALE GENOMIC DNA]</scope>
    <source>
        <strain evidence="3 4">NCB100</strain>
    </source>
</reference>
<dbReference type="Gene3D" id="3.40.50.300">
    <property type="entry name" value="P-loop containing nucleotide triphosphate hydrolases"/>
    <property type="match status" value="1"/>
</dbReference>